<feature type="transmembrane region" description="Helical" evidence="9">
    <location>
        <begin position="56"/>
        <end position="79"/>
    </location>
</feature>
<dbReference type="AlphaFoldDB" id="A0A158GZJ9"/>
<evidence type="ECO:0000256" key="3">
    <source>
        <dbReference type="ARBA" id="ARBA00022448"/>
    </source>
</evidence>
<sequence length="424" mass="45740">MHAKMSTIQFSGAKPRLREVIAATIGTLFEWYDLGIYATFTVTLSHQFFPVSDKKISLLLGLLTYASAYVIRPLGAVIIGNYADKAGRRPALVLSGGLMAIGTLITGVLPNYETIGLAAPILLVVARLIQGFSAGGEFGSANTYLTEQNPKRKGFYASLQFSTVGIAILMSSAFAYVLNNSMSHENFESWGWRLPFLFGLIIAPVTYYIRKNIDESPEFSKTPNESPLRHALRDDKWSLLVGAMIVAGGTVASYVNIYMPTYAMTHLHLPASAAFIGGITGGLVSAFFPLIAGALADRVGAVRVMRIAMIVGIAIAYPMFLFLNMHPSAATLALTQGTMSFVFFSFYYSPVGSVLTQLYPASRRTTCVSISYVASQTFFGGITPVVVNWMITKTGNPMAPGFYLSAVGILSLFALTAGKRLGAR</sequence>
<evidence type="ECO:0000313" key="11">
    <source>
        <dbReference type="EMBL" id="SAL37251.1"/>
    </source>
</evidence>
<evidence type="ECO:0000256" key="5">
    <source>
        <dbReference type="ARBA" id="ARBA00022692"/>
    </source>
</evidence>
<feature type="transmembrane region" description="Helical" evidence="9">
    <location>
        <begin position="370"/>
        <end position="391"/>
    </location>
</feature>
<keyword evidence="7 9" id="KW-1133">Transmembrane helix</keyword>
<evidence type="ECO:0000313" key="12">
    <source>
        <dbReference type="Proteomes" id="UP000054683"/>
    </source>
</evidence>
<evidence type="ECO:0000256" key="7">
    <source>
        <dbReference type="ARBA" id="ARBA00022989"/>
    </source>
</evidence>
<dbReference type="SUPFAM" id="SSF103473">
    <property type="entry name" value="MFS general substrate transporter"/>
    <property type="match status" value="1"/>
</dbReference>
<dbReference type="PROSITE" id="PS50850">
    <property type="entry name" value="MFS"/>
    <property type="match status" value="1"/>
</dbReference>
<dbReference type="InterPro" id="IPR051084">
    <property type="entry name" value="H+-coupled_symporters"/>
</dbReference>
<dbReference type="GO" id="GO:0015293">
    <property type="term" value="F:symporter activity"/>
    <property type="evidence" value="ECO:0007669"/>
    <property type="project" value="UniProtKB-KW"/>
</dbReference>
<evidence type="ECO:0000259" key="10">
    <source>
        <dbReference type="PROSITE" id="PS50850"/>
    </source>
</evidence>
<dbReference type="Proteomes" id="UP000054683">
    <property type="component" value="Unassembled WGS sequence"/>
</dbReference>
<feature type="domain" description="Major facilitator superfamily (MFS) profile" evidence="10">
    <location>
        <begin position="19"/>
        <end position="424"/>
    </location>
</feature>
<name>A0A158GZJ9_9BURK</name>
<evidence type="ECO:0000256" key="9">
    <source>
        <dbReference type="SAM" id="Phobius"/>
    </source>
</evidence>
<keyword evidence="6" id="KW-0769">Symport</keyword>
<evidence type="ECO:0000256" key="6">
    <source>
        <dbReference type="ARBA" id="ARBA00022847"/>
    </source>
</evidence>
<protein>
    <submittedName>
        <fullName evidence="11">Major facilitator transporter</fullName>
    </submittedName>
</protein>
<dbReference type="Pfam" id="PF07690">
    <property type="entry name" value="MFS_1"/>
    <property type="match status" value="1"/>
</dbReference>
<dbReference type="RefSeq" id="WP_062086969.1">
    <property type="nucleotide sequence ID" value="NZ_FCOK02000022.1"/>
</dbReference>
<dbReference type="Gene3D" id="1.20.1250.20">
    <property type="entry name" value="MFS general substrate transporter like domains"/>
    <property type="match status" value="2"/>
</dbReference>
<dbReference type="PANTHER" id="PTHR43528">
    <property type="entry name" value="ALPHA-KETOGLUTARATE PERMEASE"/>
    <property type="match status" value="1"/>
</dbReference>
<feature type="transmembrane region" description="Helical" evidence="9">
    <location>
        <begin position="237"/>
        <end position="259"/>
    </location>
</feature>
<dbReference type="InterPro" id="IPR011701">
    <property type="entry name" value="MFS"/>
</dbReference>
<organism evidence="11 12">
    <name type="scientific">Caballeronia udeis</name>
    <dbReference type="NCBI Taxonomy" id="1232866"/>
    <lineage>
        <taxon>Bacteria</taxon>
        <taxon>Pseudomonadati</taxon>
        <taxon>Pseudomonadota</taxon>
        <taxon>Betaproteobacteria</taxon>
        <taxon>Burkholderiales</taxon>
        <taxon>Burkholderiaceae</taxon>
        <taxon>Caballeronia</taxon>
    </lineage>
</organism>
<feature type="transmembrane region" description="Helical" evidence="9">
    <location>
        <begin position="397"/>
        <end position="418"/>
    </location>
</feature>
<feature type="transmembrane region" description="Helical" evidence="9">
    <location>
        <begin position="155"/>
        <end position="178"/>
    </location>
</feature>
<evidence type="ECO:0000256" key="1">
    <source>
        <dbReference type="ARBA" id="ARBA00004651"/>
    </source>
</evidence>
<comment type="subcellular location">
    <subcellularLocation>
        <location evidence="1">Cell membrane</location>
        <topology evidence="1">Multi-pass membrane protein</topology>
    </subcellularLocation>
</comment>
<evidence type="ECO:0000256" key="2">
    <source>
        <dbReference type="ARBA" id="ARBA00008240"/>
    </source>
</evidence>
<keyword evidence="5 9" id="KW-0812">Transmembrane</keyword>
<feature type="transmembrane region" description="Helical" evidence="9">
    <location>
        <begin position="271"/>
        <end position="292"/>
    </location>
</feature>
<dbReference type="InterPro" id="IPR036259">
    <property type="entry name" value="MFS_trans_sf"/>
</dbReference>
<dbReference type="OrthoDB" id="6766492at2"/>
<dbReference type="InterPro" id="IPR005829">
    <property type="entry name" value="Sugar_transporter_CS"/>
</dbReference>
<keyword evidence="3" id="KW-0813">Transport</keyword>
<reference evidence="11 12" key="1">
    <citation type="submission" date="2016-01" db="EMBL/GenBank/DDBJ databases">
        <authorList>
            <person name="Oliw E.H."/>
        </authorList>
    </citation>
    <scope>NUCLEOTIDE SEQUENCE [LARGE SCALE GENOMIC DNA]</scope>
    <source>
        <strain evidence="11">LMG 27134</strain>
    </source>
</reference>
<dbReference type="GO" id="GO:0005886">
    <property type="term" value="C:plasma membrane"/>
    <property type="evidence" value="ECO:0007669"/>
    <property type="project" value="UniProtKB-SubCell"/>
</dbReference>
<accession>A0A158GZJ9</accession>
<dbReference type="PANTHER" id="PTHR43528:SF3">
    <property type="entry name" value="CITRATE-PROTON SYMPORTER"/>
    <property type="match status" value="1"/>
</dbReference>
<feature type="transmembrane region" description="Helical" evidence="9">
    <location>
        <begin position="91"/>
        <end position="109"/>
    </location>
</feature>
<evidence type="ECO:0000256" key="8">
    <source>
        <dbReference type="ARBA" id="ARBA00023136"/>
    </source>
</evidence>
<feature type="transmembrane region" description="Helical" evidence="9">
    <location>
        <begin position="304"/>
        <end position="323"/>
    </location>
</feature>
<feature type="transmembrane region" description="Helical" evidence="9">
    <location>
        <begin position="190"/>
        <end position="209"/>
    </location>
</feature>
<feature type="transmembrane region" description="Helical" evidence="9">
    <location>
        <begin position="115"/>
        <end position="134"/>
    </location>
</feature>
<proteinExistence type="inferred from homology"/>
<dbReference type="InterPro" id="IPR020846">
    <property type="entry name" value="MFS_dom"/>
</dbReference>
<dbReference type="PROSITE" id="PS00216">
    <property type="entry name" value="SUGAR_TRANSPORT_1"/>
    <property type="match status" value="1"/>
</dbReference>
<comment type="similarity">
    <text evidence="2">Belongs to the major facilitator superfamily. Metabolite:H+ Symporter (MHS) family (TC 2.A.1.6) family.</text>
</comment>
<keyword evidence="8 9" id="KW-0472">Membrane</keyword>
<dbReference type="FunFam" id="1.20.1250.20:FF:000001">
    <property type="entry name" value="Dicarboxylate MFS transporter"/>
    <property type="match status" value="1"/>
</dbReference>
<dbReference type="EMBL" id="FCOK02000022">
    <property type="protein sequence ID" value="SAL37251.1"/>
    <property type="molecule type" value="Genomic_DNA"/>
</dbReference>
<gene>
    <name evidence="11" type="ORF">AWB69_03618</name>
</gene>
<evidence type="ECO:0000256" key="4">
    <source>
        <dbReference type="ARBA" id="ARBA00022475"/>
    </source>
</evidence>
<keyword evidence="4" id="KW-1003">Cell membrane</keyword>
<feature type="transmembrane region" description="Helical" evidence="9">
    <location>
        <begin position="20"/>
        <end position="44"/>
    </location>
</feature>